<dbReference type="Pfam" id="PF13411">
    <property type="entry name" value="MerR_1"/>
    <property type="match status" value="1"/>
</dbReference>
<dbReference type="AlphaFoldDB" id="A0A941IKM6"/>
<evidence type="ECO:0000256" key="1">
    <source>
        <dbReference type="ARBA" id="ARBA00023125"/>
    </source>
</evidence>
<dbReference type="InterPro" id="IPR047057">
    <property type="entry name" value="MerR_fam"/>
</dbReference>
<dbReference type="Gene3D" id="1.10.1660.10">
    <property type="match status" value="1"/>
</dbReference>
<gene>
    <name evidence="3" type="ORF">KDK95_31010</name>
</gene>
<dbReference type="InterPro" id="IPR009061">
    <property type="entry name" value="DNA-bd_dom_put_sf"/>
</dbReference>
<evidence type="ECO:0000313" key="4">
    <source>
        <dbReference type="Proteomes" id="UP000676325"/>
    </source>
</evidence>
<dbReference type="GO" id="GO:0003677">
    <property type="term" value="F:DNA binding"/>
    <property type="evidence" value="ECO:0007669"/>
    <property type="project" value="UniProtKB-KW"/>
</dbReference>
<reference evidence="3" key="1">
    <citation type="submission" date="2021-04" db="EMBL/GenBank/DDBJ databases">
        <title>Genome based classification of Actinospica acidithermotolerans sp. nov., an actinobacterium isolated from an Indonesian hot spring.</title>
        <authorList>
            <person name="Kusuma A.B."/>
            <person name="Putra K.E."/>
            <person name="Nafisah S."/>
            <person name="Loh J."/>
            <person name="Nouioui I."/>
            <person name="Goodfellow M."/>
        </authorList>
    </citation>
    <scope>NUCLEOTIDE SEQUENCE</scope>
    <source>
        <strain evidence="3">MGRD01-02</strain>
    </source>
</reference>
<keyword evidence="1" id="KW-0238">DNA-binding</keyword>
<dbReference type="Proteomes" id="UP000676325">
    <property type="component" value="Unassembled WGS sequence"/>
</dbReference>
<dbReference type="InterPro" id="IPR000551">
    <property type="entry name" value="MerR-type_HTH_dom"/>
</dbReference>
<dbReference type="PROSITE" id="PS00552">
    <property type="entry name" value="HTH_MERR_1"/>
    <property type="match status" value="1"/>
</dbReference>
<organism evidence="3 4">
    <name type="scientific">Actinospica acidithermotolerans</name>
    <dbReference type="NCBI Taxonomy" id="2828514"/>
    <lineage>
        <taxon>Bacteria</taxon>
        <taxon>Bacillati</taxon>
        <taxon>Actinomycetota</taxon>
        <taxon>Actinomycetes</taxon>
        <taxon>Catenulisporales</taxon>
        <taxon>Actinospicaceae</taxon>
        <taxon>Actinospica</taxon>
    </lineage>
</organism>
<protein>
    <submittedName>
        <fullName evidence="3">MerR family transcriptional regulator</fullName>
    </submittedName>
</protein>
<feature type="domain" description="HTH merR-type" evidence="2">
    <location>
        <begin position="3"/>
        <end position="73"/>
    </location>
</feature>
<dbReference type="SUPFAM" id="SSF46955">
    <property type="entry name" value="Putative DNA-binding domain"/>
    <property type="match status" value="1"/>
</dbReference>
<dbReference type="RefSeq" id="WP_212521896.1">
    <property type="nucleotide sequence ID" value="NZ_JAGSOH010000155.1"/>
</dbReference>
<evidence type="ECO:0000259" key="2">
    <source>
        <dbReference type="PROSITE" id="PS50937"/>
    </source>
</evidence>
<proteinExistence type="predicted"/>
<accession>A0A941IKM6</accession>
<dbReference type="CDD" id="cd01107">
    <property type="entry name" value="HTH_BmrR"/>
    <property type="match status" value="1"/>
</dbReference>
<dbReference type="PROSITE" id="PS50937">
    <property type="entry name" value="HTH_MERR_2"/>
    <property type="match status" value="1"/>
</dbReference>
<sequence length="276" mass="31118">MSLISIGEFAQASRLSPKALRLYDELGLLVPARVDGCTGYRWYAPGQLERARLVSALRRIGMPLARIKLILDQPPETAAEQVRAHWSATEIEHAARGELAGLLVNRLLGERSAMFEVEVRRLPERRVLSMIRRVHQEELIERSRELFIRPFQQTRWPRPQGEGWAPFMVFHGEVSSDSDGPVEWCRPVPDETAEQIAALFPGYELSTDPAHEEAFVRQPETGAWTSGTQAELALQELRTWAIERRREPAGPVRMVLVAKTPSDAAGPDTQFAVPLR</sequence>
<dbReference type="PANTHER" id="PTHR30204">
    <property type="entry name" value="REDOX-CYCLING DRUG-SENSING TRANSCRIPTIONAL ACTIVATOR SOXR"/>
    <property type="match status" value="1"/>
</dbReference>
<dbReference type="PANTHER" id="PTHR30204:SF97">
    <property type="entry name" value="MERR FAMILY REGULATORY PROTEIN"/>
    <property type="match status" value="1"/>
</dbReference>
<dbReference type="EMBL" id="JAGSOH010000155">
    <property type="protein sequence ID" value="MBR7830774.1"/>
    <property type="molecule type" value="Genomic_DNA"/>
</dbReference>
<evidence type="ECO:0000313" key="3">
    <source>
        <dbReference type="EMBL" id="MBR7830774.1"/>
    </source>
</evidence>
<dbReference type="Gene3D" id="3.20.80.10">
    <property type="entry name" value="Regulatory factor, effector binding domain"/>
    <property type="match status" value="1"/>
</dbReference>
<dbReference type="InterPro" id="IPR011256">
    <property type="entry name" value="Reg_factor_effector_dom_sf"/>
</dbReference>
<comment type="caution">
    <text evidence="3">The sequence shown here is derived from an EMBL/GenBank/DDBJ whole genome shotgun (WGS) entry which is preliminary data.</text>
</comment>
<name>A0A941IKM6_9ACTN</name>
<dbReference type="GO" id="GO:0003700">
    <property type="term" value="F:DNA-binding transcription factor activity"/>
    <property type="evidence" value="ECO:0007669"/>
    <property type="project" value="InterPro"/>
</dbReference>
<keyword evidence="4" id="KW-1185">Reference proteome</keyword>
<dbReference type="SMART" id="SM00422">
    <property type="entry name" value="HTH_MERR"/>
    <property type="match status" value="1"/>
</dbReference>